<name>B3E494_TRIL1</name>
<evidence type="ECO:0000256" key="2">
    <source>
        <dbReference type="ARBA" id="ARBA00022676"/>
    </source>
</evidence>
<feature type="binding site" evidence="6">
    <location>
        <position position="52"/>
    </location>
    <ligand>
        <name>NAD(+)</name>
        <dbReference type="ChEBI" id="CHEBI:57540"/>
    </ligand>
</feature>
<dbReference type="Proteomes" id="UP000002420">
    <property type="component" value="Chromosome"/>
</dbReference>
<dbReference type="eggNOG" id="ENOG502Z8SV">
    <property type="taxonomic scope" value="Bacteria"/>
</dbReference>
<dbReference type="GO" id="GO:0003677">
    <property type="term" value="F:DNA binding"/>
    <property type="evidence" value="ECO:0007669"/>
    <property type="project" value="UniProtKB-UniRule"/>
</dbReference>
<gene>
    <name evidence="8" type="ordered locus">Glov_2199</name>
</gene>
<evidence type="ECO:0000256" key="4">
    <source>
        <dbReference type="ARBA" id="ARBA00022695"/>
    </source>
</evidence>
<dbReference type="RefSeq" id="WP_012470251.1">
    <property type="nucleotide sequence ID" value="NC_010814.1"/>
</dbReference>
<comment type="similarity">
    <text evidence="6">Belongs to the DarT ADP-ribosyltransferase family.</text>
</comment>
<protein>
    <recommendedName>
        <fullName evidence="7">DarT domain-containing protein</fullName>
    </recommendedName>
</protein>
<accession>B3E494</accession>
<reference evidence="8 9" key="1">
    <citation type="submission" date="2008-05" db="EMBL/GenBank/DDBJ databases">
        <title>Complete sequence of chromosome of Geobacter lovleyi SZ.</title>
        <authorList>
            <consortium name="US DOE Joint Genome Institute"/>
            <person name="Lucas S."/>
            <person name="Copeland A."/>
            <person name="Lapidus A."/>
            <person name="Glavina del Rio T."/>
            <person name="Dalin E."/>
            <person name="Tice H."/>
            <person name="Bruce D."/>
            <person name="Goodwin L."/>
            <person name="Pitluck S."/>
            <person name="Chertkov O."/>
            <person name="Meincke L."/>
            <person name="Brettin T."/>
            <person name="Detter J.C."/>
            <person name="Han C."/>
            <person name="Tapia R."/>
            <person name="Kuske C.R."/>
            <person name="Schmutz J."/>
            <person name="Larimer F."/>
            <person name="Land M."/>
            <person name="Hauser L."/>
            <person name="Kyrpides N."/>
            <person name="Mikhailova N."/>
            <person name="Sung Y."/>
            <person name="Fletcher K.E."/>
            <person name="Ritalahti K.M."/>
            <person name="Loeffler F.E."/>
            <person name="Richardson P."/>
        </authorList>
    </citation>
    <scope>NUCLEOTIDE SEQUENCE [LARGE SCALE GENOMIC DNA]</scope>
    <source>
        <strain evidence="9">ATCC BAA-1151 / DSM 17278 / SZ</strain>
    </source>
</reference>
<evidence type="ECO:0000256" key="6">
    <source>
        <dbReference type="PROSITE-ProRule" id="PRU01362"/>
    </source>
</evidence>
<keyword evidence="3 6" id="KW-0808">Transferase</keyword>
<feature type="domain" description="DarT" evidence="7">
    <location>
        <begin position="7"/>
        <end position="213"/>
    </location>
</feature>
<comment type="caution">
    <text evidence="6">Lacks conserved residue(s) required for the propagation of feature annotation.</text>
</comment>
<evidence type="ECO:0000256" key="5">
    <source>
        <dbReference type="ARBA" id="ARBA00023125"/>
    </source>
</evidence>
<evidence type="ECO:0000313" key="8">
    <source>
        <dbReference type="EMBL" id="ACD95915.1"/>
    </source>
</evidence>
<evidence type="ECO:0000313" key="9">
    <source>
        <dbReference type="Proteomes" id="UP000002420"/>
    </source>
</evidence>
<keyword evidence="5 6" id="KW-0238">DNA-binding</keyword>
<keyword evidence="1 6" id="KW-1277">Toxin-antitoxin system</keyword>
<feature type="active site" evidence="6">
    <location>
        <position position="166"/>
    </location>
</feature>
<evidence type="ECO:0000256" key="1">
    <source>
        <dbReference type="ARBA" id="ARBA00022649"/>
    </source>
</evidence>
<keyword evidence="9" id="KW-1185">Reference proteome</keyword>
<keyword evidence="2 6" id="KW-0328">Glycosyltransferase</keyword>
<dbReference type="STRING" id="398767.Glov_2199"/>
<organism evidence="8 9">
    <name type="scientific">Trichlorobacter lovleyi (strain ATCC BAA-1151 / DSM 17278 / SZ)</name>
    <name type="common">Geobacter lovleyi</name>
    <dbReference type="NCBI Taxonomy" id="398767"/>
    <lineage>
        <taxon>Bacteria</taxon>
        <taxon>Pseudomonadati</taxon>
        <taxon>Thermodesulfobacteriota</taxon>
        <taxon>Desulfuromonadia</taxon>
        <taxon>Geobacterales</taxon>
        <taxon>Geobacteraceae</taxon>
        <taxon>Trichlorobacter</taxon>
    </lineage>
</organism>
<dbReference type="GO" id="GO:0016757">
    <property type="term" value="F:glycosyltransferase activity"/>
    <property type="evidence" value="ECO:0007669"/>
    <property type="project" value="UniProtKB-UniRule"/>
</dbReference>
<sequence length="213" mass="24327">MAIPDRPKIYHIVHVDRLTSIIASNGLLCDAEIVRSKPPGTTIGMGTIKQRRLNELFLSSHFGLNVGDCVPFYFCPRSVMLYLIWRANDPELTYRGGQAPIVHLEADLHQTVAWAESQNLRWAFTLSNAGAYYFEDRSNLDRLGDIDWQAVEATNWQKCKEGKQAEFLIEQRFPWELVTRIGVMTTQTHAQASAAIAASTHKPRVELMQNWYY</sequence>
<feature type="binding site" evidence="6">
    <location>
        <position position="28"/>
    </location>
    <ligand>
        <name>NAD(+)</name>
        <dbReference type="ChEBI" id="CHEBI:57540"/>
    </ligand>
</feature>
<dbReference type="OrthoDB" id="9813972at2"/>
<dbReference type="AlphaFoldDB" id="B3E494"/>
<dbReference type="HOGENOM" id="CLU_113641_0_0_7"/>
<evidence type="ECO:0000256" key="3">
    <source>
        <dbReference type="ARBA" id="ARBA00022679"/>
    </source>
</evidence>
<dbReference type="KEGG" id="glo:Glov_2199"/>
<keyword evidence="4 6" id="KW-0548">Nucleotidyltransferase</keyword>
<feature type="active site" description="Proton acceptor" evidence="6">
    <location>
        <position position="52"/>
    </location>
</feature>
<dbReference type="Pfam" id="PF14487">
    <property type="entry name" value="DarT"/>
    <property type="match status" value="1"/>
</dbReference>
<evidence type="ECO:0000259" key="7">
    <source>
        <dbReference type="PROSITE" id="PS52018"/>
    </source>
</evidence>
<dbReference type="EMBL" id="CP001089">
    <property type="protein sequence ID" value="ACD95915.1"/>
    <property type="molecule type" value="Genomic_DNA"/>
</dbReference>
<dbReference type="PROSITE" id="PS52018">
    <property type="entry name" value="DART"/>
    <property type="match status" value="1"/>
</dbReference>
<dbReference type="InterPro" id="IPR029494">
    <property type="entry name" value="DarT"/>
</dbReference>
<feature type="binding site" evidence="6">
    <location>
        <begin position="11"/>
        <end position="13"/>
    </location>
    <ligand>
        <name>NAD(+)</name>
        <dbReference type="ChEBI" id="CHEBI:57540"/>
    </ligand>
</feature>
<proteinExistence type="inferred from homology"/>
<dbReference type="GO" id="GO:0016779">
    <property type="term" value="F:nucleotidyltransferase activity"/>
    <property type="evidence" value="ECO:0007669"/>
    <property type="project" value="UniProtKB-UniRule"/>
</dbReference>
<comment type="catalytic activity">
    <reaction evidence="6">
        <text>a thymidine in DNA + NAD(+) = an N-(ADP-alpha-D-ribosyl)-thymidine in DNA + nicotinamide + H(+)</text>
        <dbReference type="Rhea" id="RHEA:71651"/>
        <dbReference type="Rhea" id="RHEA-COMP:13556"/>
        <dbReference type="Rhea" id="RHEA-COMP:18051"/>
        <dbReference type="ChEBI" id="CHEBI:15378"/>
        <dbReference type="ChEBI" id="CHEBI:17154"/>
        <dbReference type="ChEBI" id="CHEBI:57540"/>
        <dbReference type="ChEBI" id="CHEBI:137386"/>
        <dbReference type="ChEBI" id="CHEBI:191199"/>
    </reaction>
</comment>